<reference evidence="2 3" key="1">
    <citation type="submission" date="2015-10" db="EMBL/GenBank/DDBJ databases">
        <title>Full genome of DAOMC 229536 Phialocephala scopiformis, a fungal endophyte of spruce producing the potent anti-insectan compound rugulosin.</title>
        <authorList>
            <consortium name="DOE Joint Genome Institute"/>
            <person name="Walker A.K."/>
            <person name="Frasz S.L."/>
            <person name="Seifert K.A."/>
            <person name="Miller J.D."/>
            <person name="Mondo S.J."/>
            <person name="Labutti K."/>
            <person name="Lipzen A."/>
            <person name="Dockter R."/>
            <person name="Kennedy M."/>
            <person name="Grigoriev I.V."/>
            <person name="Spatafora J.W."/>
        </authorList>
    </citation>
    <scope>NUCLEOTIDE SEQUENCE [LARGE SCALE GENOMIC DNA]</scope>
    <source>
        <strain evidence="2 3">CBS 120377</strain>
    </source>
</reference>
<dbReference type="InParanoid" id="A0A132B6X6"/>
<gene>
    <name evidence="2" type="ORF">LY89DRAFT_725101</name>
</gene>
<sequence length="565" mass="63354">MSEEGSVTSELQEESASEDATLKAIWDEQMKNVEQTGRSYRRTAVLMLSWAEDDNNLAFGNASELRELGKVFTNVLRYEVVQRQLFRDEHVEDGEMMQPTTPIQDRWTQIRNKATKRARRRLERTVGGDDEMASDSESESGGEETIESRVARIKARVAELTGNMEPNVHNAFRQRTRRGILPGTQLTKHLLEFVEGYDSSSSLLIVYYSGHGYPSTSGDLHLAPNRPPISAESAIRNAAAWRESEHIIADTEGDILLIFDCCHAGLFHISNVKSRPRYPTRRFECLLACGRQETTNLPGNNSFTSALIWSMKAFGDANLKYTMLELLAKITKDAPHFPKGQIAPVLELGGEPCDERITLVSQPAAPEVAVIDRPLQNYMDLRFWFPSRPTEKQIANLANRLRGLMLDKSINTRRILYRRIGTEQQLSLDKLEYILSWANGSPGLLNADMLSVTSLNTSTRDPETLRPYARLPSLLSLPLLEDEEIGIEYNEAEPERGVHMAEKGLQDSNELHTPAIADKLDDIASFKLFGNSLQTINALAENSNTRLALVGVVSMGLGVFVSWIF</sequence>
<organism evidence="2 3">
    <name type="scientific">Mollisia scopiformis</name>
    <name type="common">Conifer needle endophyte fungus</name>
    <name type="synonym">Phialocephala scopiformis</name>
    <dbReference type="NCBI Taxonomy" id="149040"/>
    <lineage>
        <taxon>Eukaryota</taxon>
        <taxon>Fungi</taxon>
        <taxon>Dikarya</taxon>
        <taxon>Ascomycota</taxon>
        <taxon>Pezizomycotina</taxon>
        <taxon>Leotiomycetes</taxon>
        <taxon>Helotiales</taxon>
        <taxon>Mollisiaceae</taxon>
        <taxon>Mollisia</taxon>
    </lineage>
</organism>
<dbReference type="RefSeq" id="XP_018062520.1">
    <property type="nucleotide sequence ID" value="XM_018218950.1"/>
</dbReference>
<feature type="compositionally biased region" description="Acidic residues" evidence="1">
    <location>
        <begin position="128"/>
        <end position="145"/>
    </location>
</feature>
<evidence type="ECO:0000313" key="3">
    <source>
        <dbReference type="Proteomes" id="UP000070700"/>
    </source>
</evidence>
<name>A0A132B6X6_MOLSC</name>
<accession>A0A132B6X6</accession>
<dbReference type="Gene3D" id="3.40.50.1460">
    <property type="match status" value="1"/>
</dbReference>
<evidence type="ECO:0000256" key="1">
    <source>
        <dbReference type="SAM" id="MobiDB-lite"/>
    </source>
</evidence>
<proteinExistence type="predicted"/>
<dbReference type="KEGG" id="psco:LY89DRAFT_725101"/>
<dbReference type="Proteomes" id="UP000070700">
    <property type="component" value="Unassembled WGS sequence"/>
</dbReference>
<keyword evidence="3" id="KW-1185">Reference proteome</keyword>
<dbReference type="GeneID" id="28828676"/>
<dbReference type="OrthoDB" id="4760831at2759"/>
<protein>
    <submittedName>
        <fullName evidence="2">Uncharacterized protein</fullName>
    </submittedName>
</protein>
<feature type="region of interest" description="Disordered" evidence="1">
    <location>
        <begin position="118"/>
        <end position="147"/>
    </location>
</feature>
<dbReference type="EMBL" id="KQ947436">
    <property type="protein sequence ID" value="KUJ08165.1"/>
    <property type="molecule type" value="Genomic_DNA"/>
</dbReference>
<evidence type="ECO:0000313" key="2">
    <source>
        <dbReference type="EMBL" id="KUJ08165.1"/>
    </source>
</evidence>
<dbReference type="STRING" id="149040.A0A132B6X6"/>
<dbReference type="AlphaFoldDB" id="A0A132B6X6"/>